<sequence length="203" mass="22946">MATTTQPQAAIRPTAVSLPYSNIPVSAPSLGAGISLSDGISHEHLEALRHHLCRVRCVSHGSLVCAHFGASVLDGLRQQSCPRILLPARHGSPVFSTEYLWQPEPAHVDRLVRLPRHPLCPLFHFLRQHLPLLQWFCWLRCRFVRHRLQLRLRVCWRYVFQDPAQAVCACWYQSSSGTPVHDGPVQLQGVVEFAEEAQVQSLR</sequence>
<evidence type="ECO:0000313" key="1">
    <source>
        <dbReference type="EMBL" id="EKG22069.1"/>
    </source>
</evidence>
<dbReference type="OrthoDB" id="10627880at2759"/>
<dbReference type="VEuPathDB" id="FungiDB:MPH_00660"/>
<gene>
    <name evidence="1" type="ORF">MPH_00660</name>
</gene>
<name>K2SI05_MACPH</name>
<evidence type="ECO:0000313" key="2">
    <source>
        <dbReference type="Proteomes" id="UP000007129"/>
    </source>
</evidence>
<organism evidence="1 2">
    <name type="scientific">Macrophomina phaseolina (strain MS6)</name>
    <name type="common">Charcoal rot fungus</name>
    <dbReference type="NCBI Taxonomy" id="1126212"/>
    <lineage>
        <taxon>Eukaryota</taxon>
        <taxon>Fungi</taxon>
        <taxon>Dikarya</taxon>
        <taxon>Ascomycota</taxon>
        <taxon>Pezizomycotina</taxon>
        <taxon>Dothideomycetes</taxon>
        <taxon>Dothideomycetes incertae sedis</taxon>
        <taxon>Botryosphaeriales</taxon>
        <taxon>Botryosphaeriaceae</taxon>
        <taxon>Macrophomina</taxon>
    </lineage>
</organism>
<dbReference type="InParanoid" id="K2SI05"/>
<protein>
    <submittedName>
        <fullName evidence="1">Uncharacterized protein</fullName>
    </submittedName>
</protein>
<proteinExistence type="predicted"/>
<comment type="caution">
    <text evidence="1">The sequence shown here is derived from an EMBL/GenBank/DDBJ whole genome shotgun (WGS) entry which is preliminary data.</text>
</comment>
<reference evidence="1 2" key="1">
    <citation type="journal article" date="2012" name="BMC Genomics">
        <title>Tools to kill: Genome of one of the most destructive plant pathogenic fungi Macrophomina phaseolina.</title>
        <authorList>
            <person name="Islam M.S."/>
            <person name="Haque M.S."/>
            <person name="Islam M.M."/>
            <person name="Emdad E.M."/>
            <person name="Halim A."/>
            <person name="Hossen Q.M.M."/>
            <person name="Hossain M.Z."/>
            <person name="Ahmed B."/>
            <person name="Rahim S."/>
            <person name="Rahman M.S."/>
            <person name="Alam M.M."/>
            <person name="Hou S."/>
            <person name="Wan X."/>
            <person name="Saito J.A."/>
            <person name="Alam M."/>
        </authorList>
    </citation>
    <scope>NUCLEOTIDE SEQUENCE [LARGE SCALE GENOMIC DNA]</scope>
    <source>
        <strain evidence="1 2">MS6</strain>
    </source>
</reference>
<dbReference type="AlphaFoldDB" id="K2SI05"/>
<dbReference type="EMBL" id="AHHD01000031">
    <property type="protein sequence ID" value="EKG22069.1"/>
    <property type="molecule type" value="Genomic_DNA"/>
</dbReference>
<accession>K2SI05</accession>
<dbReference type="Proteomes" id="UP000007129">
    <property type="component" value="Unassembled WGS sequence"/>
</dbReference>
<dbReference type="HOGENOM" id="CLU_1349160_0_0_1"/>